<proteinExistence type="predicted"/>
<keyword evidence="1" id="KW-1133">Transmembrane helix</keyword>
<keyword evidence="1" id="KW-0472">Membrane</keyword>
<name>A0A9P9CXZ9_9PLEO</name>
<feature type="transmembrane region" description="Helical" evidence="1">
    <location>
        <begin position="96"/>
        <end position="118"/>
    </location>
</feature>
<protein>
    <submittedName>
        <fullName evidence="2">Uncharacterized protein</fullName>
    </submittedName>
</protein>
<evidence type="ECO:0000313" key="3">
    <source>
        <dbReference type="Proteomes" id="UP000700596"/>
    </source>
</evidence>
<evidence type="ECO:0000313" key="2">
    <source>
        <dbReference type="EMBL" id="KAH7109059.1"/>
    </source>
</evidence>
<evidence type="ECO:0000256" key="1">
    <source>
        <dbReference type="SAM" id="Phobius"/>
    </source>
</evidence>
<reference evidence="2" key="1">
    <citation type="journal article" date="2021" name="Nat. Commun.">
        <title>Genetic determinants of endophytism in the Arabidopsis root mycobiome.</title>
        <authorList>
            <person name="Mesny F."/>
            <person name="Miyauchi S."/>
            <person name="Thiergart T."/>
            <person name="Pickel B."/>
            <person name="Atanasova L."/>
            <person name="Karlsson M."/>
            <person name="Huettel B."/>
            <person name="Barry K.W."/>
            <person name="Haridas S."/>
            <person name="Chen C."/>
            <person name="Bauer D."/>
            <person name="Andreopoulos W."/>
            <person name="Pangilinan J."/>
            <person name="LaButti K."/>
            <person name="Riley R."/>
            <person name="Lipzen A."/>
            <person name="Clum A."/>
            <person name="Drula E."/>
            <person name="Henrissat B."/>
            <person name="Kohler A."/>
            <person name="Grigoriev I.V."/>
            <person name="Martin F.M."/>
            <person name="Hacquard S."/>
        </authorList>
    </citation>
    <scope>NUCLEOTIDE SEQUENCE</scope>
    <source>
        <strain evidence="2">MPI-CAGE-CH-0243</strain>
    </source>
</reference>
<dbReference type="Proteomes" id="UP000700596">
    <property type="component" value="Unassembled WGS sequence"/>
</dbReference>
<organism evidence="2 3">
    <name type="scientific">Dendryphion nanum</name>
    <dbReference type="NCBI Taxonomy" id="256645"/>
    <lineage>
        <taxon>Eukaryota</taxon>
        <taxon>Fungi</taxon>
        <taxon>Dikarya</taxon>
        <taxon>Ascomycota</taxon>
        <taxon>Pezizomycotina</taxon>
        <taxon>Dothideomycetes</taxon>
        <taxon>Pleosporomycetidae</taxon>
        <taxon>Pleosporales</taxon>
        <taxon>Torulaceae</taxon>
        <taxon>Dendryphion</taxon>
    </lineage>
</organism>
<keyword evidence="1" id="KW-0812">Transmembrane</keyword>
<gene>
    <name evidence="2" type="ORF">B0J11DRAFT_238441</name>
</gene>
<keyword evidence="3" id="KW-1185">Reference proteome</keyword>
<accession>A0A9P9CXZ9</accession>
<sequence length="159" mass="17761">MSCVMSPSAHRVYLPVYLSIQPSHSPANRTSLVQTSSPVPSGPIVLLSLFFLVSTLGNPGRHQTLTAVRPRLLHRQDMSLSHHPFRLFTRRAFDNAFAKTITAMEFCSLLLVICTLVVKSYPRQTKIASKFGNSSEMAQNPATHTHMYTHTHAEYHSPC</sequence>
<comment type="caution">
    <text evidence="2">The sequence shown here is derived from an EMBL/GenBank/DDBJ whole genome shotgun (WGS) entry which is preliminary data.</text>
</comment>
<dbReference type="EMBL" id="JAGMWT010000034">
    <property type="protein sequence ID" value="KAH7109059.1"/>
    <property type="molecule type" value="Genomic_DNA"/>
</dbReference>
<dbReference type="AlphaFoldDB" id="A0A9P9CXZ9"/>